<evidence type="ECO:0000256" key="1">
    <source>
        <dbReference type="ARBA" id="ARBA00022617"/>
    </source>
</evidence>
<dbReference type="Pfam" id="PF01126">
    <property type="entry name" value="Heme_oxygenase"/>
    <property type="match status" value="1"/>
</dbReference>
<protein>
    <recommendedName>
        <fullName evidence="8">Heme oxygenase</fullName>
    </recommendedName>
</protein>
<dbReference type="PANTHER" id="PTHR10720:SF0">
    <property type="entry name" value="HEME OXYGENASE"/>
    <property type="match status" value="1"/>
</dbReference>
<feature type="binding site" evidence="4">
    <location>
        <position position="165"/>
    </location>
    <ligand>
        <name>heme b</name>
        <dbReference type="ChEBI" id="CHEBI:60344"/>
    </ligand>
</feature>
<dbReference type="InterPro" id="IPR016053">
    <property type="entry name" value="Haem_Oase-like"/>
</dbReference>
<dbReference type="Proteomes" id="UP000298390">
    <property type="component" value="Unassembled WGS sequence"/>
</dbReference>
<dbReference type="GO" id="GO:0006788">
    <property type="term" value="P:heme oxidation"/>
    <property type="evidence" value="ECO:0007669"/>
    <property type="project" value="InterPro"/>
</dbReference>
<keyword evidence="3" id="KW-0408">Iron</keyword>
<dbReference type="AlphaFoldDB" id="A0A4Y9Z6I9"/>
<gene>
    <name evidence="6" type="ORF">EVJ58_g363</name>
</gene>
<dbReference type="Gene3D" id="1.20.910.10">
    <property type="entry name" value="Heme oxygenase-like"/>
    <property type="match status" value="1"/>
</dbReference>
<dbReference type="InterPro" id="IPR002051">
    <property type="entry name" value="Haem_Oase"/>
</dbReference>
<feature type="transmembrane region" description="Helical" evidence="5">
    <location>
        <begin position="268"/>
        <end position="289"/>
    </location>
</feature>
<keyword evidence="5" id="KW-1133">Transmembrane helix</keyword>
<organism evidence="6 7">
    <name type="scientific">Rhodofomes roseus</name>
    <dbReference type="NCBI Taxonomy" id="34475"/>
    <lineage>
        <taxon>Eukaryota</taxon>
        <taxon>Fungi</taxon>
        <taxon>Dikarya</taxon>
        <taxon>Basidiomycota</taxon>
        <taxon>Agaricomycotina</taxon>
        <taxon>Agaricomycetes</taxon>
        <taxon>Polyporales</taxon>
        <taxon>Rhodofomes</taxon>
    </lineage>
</organism>
<name>A0A4Y9Z6I9_9APHY</name>
<sequence length="312" mass="34043">MVRGELDREEYIRFLMMLWHVYDTLERGLERHASHPVLAFTYNPALLSRAPALSADIAFFLQTSEADWQNHSMHMELLSNPPPVLSRYLDRLNTIASSEDPSTLLSHAYVRYLGDLSGGQVIRSRVSKAYGLEGGSGVSFFEFKPLGGSGTATIGDMKKIKEWYRENMNSAAGDDQELKGECSPCTRTAVGCSFPAADIVEEALTVFELNGELFAALRPPSSASLESSVLSLPPLGDPVTPIDGSFNKLSGGGESTVLYEEKKPAEKLYSVSAVIAVVAAMSLAHFVLVTGGFTGDRGMAKLEALRRWLFTH</sequence>
<feature type="binding site" evidence="4">
    <location>
        <position position="109"/>
    </location>
    <ligand>
        <name>heme b</name>
        <dbReference type="ChEBI" id="CHEBI:60344"/>
    </ligand>
</feature>
<dbReference type="PIRSF" id="PIRSF000343">
    <property type="entry name" value="Haem_Oase"/>
    <property type="match status" value="1"/>
</dbReference>
<dbReference type="InterPro" id="IPR016084">
    <property type="entry name" value="Haem_Oase-like_multi-hlx"/>
</dbReference>
<evidence type="ECO:0000313" key="6">
    <source>
        <dbReference type="EMBL" id="TFY69468.1"/>
    </source>
</evidence>
<accession>A0A4Y9Z6I9</accession>
<evidence type="ECO:0000256" key="2">
    <source>
        <dbReference type="ARBA" id="ARBA00022723"/>
    </source>
</evidence>
<dbReference type="CDD" id="cd19165">
    <property type="entry name" value="HemeO"/>
    <property type="match status" value="1"/>
</dbReference>
<dbReference type="GO" id="GO:0046872">
    <property type="term" value="F:metal ion binding"/>
    <property type="evidence" value="ECO:0007669"/>
    <property type="project" value="UniProtKB-KW"/>
</dbReference>
<dbReference type="EMBL" id="SEKV01000009">
    <property type="protein sequence ID" value="TFY69468.1"/>
    <property type="molecule type" value="Genomic_DNA"/>
</dbReference>
<evidence type="ECO:0000256" key="5">
    <source>
        <dbReference type="SAM" id="Phobius"/>
    </source>
</evidence>
<evidence type="ECO:0000256" key="4">
    <source>
        <dbReference type="PIRSR" id="PIRSR000343-1"/>
    </source>
</evidence>
<evidence type="ECO:0000256" key="3">
    <source>
        <dbReference type="ARBA" id="ARBA00023004"/>
    </source>
</evidence>
<evidence type="ECO:0000313" key="7">
    <source>
        <dbReference type="Proteomes" id="UP000298390"/>
    </source>
</evidence>
<dbReference type="PANTHER" id="PTHR10720">
    <property type="entry name" value="HEME OXYGENASE"/>
    <property type="match status" value="1"/>
</dbReference>
<keyword evidence="1 4" id="KW-0349">Heme</keyword>
<dbReference type="STRING" id="34475.A0A4Y9Z6I9"/>
<reference evidence="6 7" key="1">
    <citation type="submission" date="2019-01" db="EMBL/GenBank/DDBJ databases">
        <title>Genome sequencing of the rare red list fungi Fomitopsis rosea.</title>
        <authorList>
            <person name="Buettner E."/>
            <person name="Kellner H."/>
        </authorList>
    </citation>
    <scope>NUCLEOTIDE SEQUENCE [LARGE SCALE GENOMIC DNA]</scope>
    <source>
        <strain evidence="6 7">DSM 105464</strain>
    </source>
</reference>
<dbReference type="GO" id="GO:0004392">
    <property type="term" value="F:heme oxygenase (decyclizing) activity"/>
    <property type="evidence" value="ECO:0007669"/>
    <property type="project" value="InterPro"/>
</dbReference>
<keyword evidence="5" id="KW-0472">Membrane</keyword>
<comment type="caution">
    <text evidence="6">The sequence shown here is derived from an EMBL/GenBank/DDBJ whole genome shotgun (WGS) entry which is preliminary data.</text>
</comment>
<dbReference type="SUPFAM" id="SSF48613">
    <property type="entry name" value="Heme oxygenase-like"/>
    <property type="match status" value="1"/>
</dbReference>
<keyword evidence="5" id="KW-0812">Transmembrane</keyword>
<keyword evidence="2" id="KW-0479">Metal-binding</keyword>
<proteinExistence type="predicted"/>
<evidence type="ECO:0008006" key="8">
    <source>
        <dbReference type="Google" id="ProtNLM"/>
    </source>
</evidence>